<dbReference type="SUPFAM" id="SSF57863">
    <property type="entry name" value="ArfGap/RecO-like zinc finger"/>
    <property type="match status" value="1"/>
</dbReference>
<dbReference type="InterPro" id="IPR042242">
    <property type="entry name" value="RecO_C"/>
</dbReference>
<dbReference type="GO" id="GO:0006302">
    <property type="term" value="P:double-strand break repair"/>
    <property type="evidence" value="ECO:0007669"/>
    <property type="project" value="TreeGrafter"/>
</dbReference>
<proteinExistence type="inferred from homology"/>
<evidence type="ECO:0000256" key="4">
    <source>
        <dbReference type="ARBA" id="ARBA00023172"/>
    </source>
</evidence>
<dbReference type="Gene3D" id="1.20.1440.120">
    <property type="entry name" value="Recombination protein O, C-terminal domain"/>
    <property type="match status" value="1"/>
</dbReference>
<dbReference type="PANTHER" id="PTHR33991:SF1">
    <property type="entry name" value="DNA REPAIR PROTEIN RECO"/>
    <property type="match status" value="1"/>
</dbReference>
<keyword evidence="4 7" id="KW-0233">DNA recombination</keyword>
<comment type="function">
    <text evidence="7">Involved in DNA repair and RecF pathway recombination.</text>
</comment>
<dbReference type="SUPFAM" id="SSF50249">
    <property type="entry name" value="Nucleic acid-binding proteins"/>
    <property type="match status" value="1"/>
</dbReference>
<evidence type="ECO:0000256" key="1">
    <source>
        <dbReference type="ARBA" id="ARBA00007452"/>
    </source>
</evidence>
<gene>
    <name evidence="7 9" type="primary">recO</name>
    <name evidence="9" type="ORF">D2962_06385</name>
</gene>
<dbReference type="InterPro" id="IPR037278">
    <property type="entry name" value="ARFGAP/RecO"/>
</dbReference>
<accession>A0A3G2R4M0</accession>
<dbReference type="InterPro" id="IPR022572">
    <property type="entry name" value="DNA_rep/recomb_RecO_N"/>
</dbReference>
<sequence length="258" mass="29569">MGLYRTDAIVLGHRNIGEADRILTLFSPVKGKIHAVARGVRRPRNHLLGGTQLFTYSNFLIMESRNLDNISQCEIKESFHKIRANLEHMAYGLYFAEMLRASTPIEDKNQELFRFFLKTLYFLQEWGDLELLSRIYEIKLMAIQGFAPEIFHCVSCGEKLSGKMRFSPALGGVLCAQCLKKDTKAVDVSREAVAALRIFIKKPYRELISLDLQENVKKQLKNALYPFILHHLDRKLKTIEFIDDINCLKVQTGMTGGK</sequence>
<keyword evidence="5 7" id="KW-0234">DNA repair</keyword>
<dbReference type="KEGG" id="bacg:D2962_06385"/>
<organism evidence="9 10">
    <name type="scientific">Biomaibacter acetigenes</name>
    <dbReference type="NCBI Taxonomy" id="2316383"/>
    <lineage>
        <taxon>Bacteria</taxon>
        <taxon>Bacillati</taxon>
        <taxon>Bacillota</taxon>
        <taxon>Clostridia</taxon>
        <taxon>Thermosediminibacterales</taxon>
        <taxon>Tepidanaerobacteraceae</taxon>
        <taxon>Biomaibacter</taxon>
    </lineage>
</organism>
<dbReference type="Pfam" id="PF11967">
    <property type="entry name" value="RecO_N"/>
    <property type="match status" value="1"/>
</dbReference>
<dbReference type="NCBIfam" id="TIGR00613">
    <property type="entry name" value="reco"/>
    <property type="match status" value="1"/>
</dbReference>
<evidence type="ECO:0000256" key="3">
    <source>
        <dbReference type="ARBA" id="ARBA00022763"/>
    </source>
</evidence>
<name>A0A3G2R4M0_9FIRM</name>
<evidence type="ECO:0000256" key="6">
    <source>
        <dbReference type="ARBA" id="ARBA00033409"/>
    </source>
</evidence>
<feature type="domain" description="DNA replication/recombination mediator RecO N-terminal" evidence="8">
    <location>
        <begin position="1"/>
        <end position="79"/>
    </location>
</feature>
<dbReference type="EMBL" id="CP033169">
    <property type="protein sequence ID" value="AYO30295.1"/>
    <property type="molecule type" value="Genomic_DNA"/>
</dbReference>
<evidence type="ECO:0000313" key="9">
    <source>
        <dbReference type="EMBL" id="AYO30295.1"/>
    </source>
</evidence>
<evidence type="ECO:0000259" key="8">
    <source>
        <dbReference type="Pfam" id="PF11967"/>
    </source>
</evidence>
<dbReference type="HAMAP" id="MF_00201">
    <property type="entry name" value="RecO"/>
    <property type="match status" value="1"/>
</dbReference>
<evidence type="ECO:0000256" key="7">
    <source>
        <dbReference type="HAMAP-Rule" id="MF_00201"/>
    </source>
</evidence>
<protein>
    <recommendedName>
        <fullName evidence="2 7">DNA repair protein RecO</fullName>
    </recommendedName>
    <alternativeName>
        <fullName evidence="6 7">Recombination protein O</fullName>
    </alternativeName>
</protein>
<evidence type="ECO:0000313" key="10">
    <source>
        <dbReference type="Proteomes" id="UP000280960"/>
    </source>
</evidence>
<evidence type="ECO:0000256" key="5">
    <source>
        <dbReference type="ARBA" id="ARBA00023204"/>
    </source>
</evidence>
<dbReference type="AlphaFoldDB" id="A0A3G2R4M0"/>
<dbReference type="InterPro" id="IPR003717">
    <property type="entry name" value="RecO"/>
</dbReference>
<keyword evidence="3 7" id="KW-0227">DNA damage</keyword>
<evidence type="ECO:0000256" key="2">
    <source>
        <dbReference type="ARBA" id="ARBA00021310"/>
    </source>
</evidence>
<dbReference type="Gene3D" id="2.40.50.140">
    <property type="entry name" value="Nucleic acid-binding proteins"/>
    <property type="match status" value="1"/>
</dbReference>
<dbReference type="InterPro" id="IPR012340">
    <property type="entry name" value="NA-bd_OB-fold"/>
</dbReference>
<dbReference type="PANTHER" id="PTHR33991">
    <property type="entry name" value="DNA REPAIR PROTEIN RECO"/>
    <property type="match status" value="1"/>
</dbReference>
<dbReference type="RefSeq" id="WP_122014521.1">
    <property type="nucleotide sequence ID" value="NZ_CP033169.1"/>
</dbReference>
<dbReference type="Pfam" id="PF02565">
    <property type="entry name" value="RecO_C"/>
    <property type="match status" value="1"/>
</dbReference>
<dbReference type="GO" id="GO:0006310">
    <property type="term" value="P:DNA recombination"/>
    <property type="evidence" value="ECO:0007669"/>
    <property type="project" value="UniProtKB-UniRule"/>
</dbReference>
<dbReference type="Proteomes" id="UP000280960">
    <property type="component" value="Chromosome"/>
</dbReference>
<comment type="similarity">
    <text evidence="1 7">Belongs to the RecO family.</text>
</comment>
<dbReference type="GO" id="GO:0043590">
    <property type="term" value="C:bacterial nucleoid"/>
    <property type="evidence" value="ECO:0007669"/>
    <property type="project" value="TreeGrafter"/>
</dbReference>
<reference evidence="9 10" key="1">
    <citation type="submission" date="2018-10" db="EMBL/GenBank/DDBJ databases">
        <authorList>
            <person name="Zhang X."/>
        </authorList>
    </citation>
    <scope>NUCLEOTIDE SEQUENCE [LARGE SCALE GENOMIC DNA]</scope>
    <source>
        <strain evidence="9 10">SK-G1</strain>
    </source>
</reference>
<keyword evidence="10" id="KW-1185">Reference proteome</keyword>